<keyword evidence="2" id="KW-1185">Reference proteome</keyword>
<dbReference type="KEGG" id="vg:54991424"/>
<reference evidence="1" key="1">
    <citation type="submission" date="2018-03" db="EMBL/GenBank/DDBJ databases">
        <title>Complete genome sequence analysis of Enterobacteria phage IME347.</title>
        <authorList>
            <person name="Li P."/>
            <person name="Wang J."/>
            <person name="Tong Y."/>
        </authorList>
    </citation>
    <scope>NUCLEOTIDE SEQUENCE [LARGE SCALE GENOMIC DNA]</scope>
</reference>
<evidence type="ECO:0000313" key="1">
    <source>
        <dbReference type="EMBL" id="AWD92283.1"/>
    </source>
</evidence>
<evidence type="ECO:0000313" key="2">
    <source>
        <dbReference type="Proteomes" id="UP000247217"/>
    </source>
</evidence>
<proteinExistence type="predicted"/>
<organism evidence="1">
    <name type="scientific">Escherichia phage vB_EcoS_IME347</name>
    <dbReference type="NCBI Taxonomy" id="2496546"/>
    <lineage>
        <taxon>Viruses</taxon>
        <taxon>Duplodnaviria</taxon>
        <taxon>Heunggongvirae</taxon>
        <taxon>Uroviricota</taxon>
        <taxon>Caudoviricetes</taxon>
        <taxon>Drexlerviridae</taxon>
        <taxon>Tunavirinae</taxon>
        <taxon>Badaguanvirus</taxon>
        <taxon>Badaguanvirus IME347</taxon>
    </lineage>
</organism>
<dbReference type="Proteomes" id="UP000247217">
    <property type="component" value="Segment"/>
</dbReference>
<dbReference type="RefSeq" id="YP_009800919.1">
    <property type="nucleotide sequence ID" value="NC_047960.1"/>
</dbReference>
<accession>A0A2S1GSC7</accession>
<dbReference type="EMBL" id="MH051918">
    <property type="protein sequence ID" value="AWD92283.1"/>
    <property type="molecule type" value="Genomic_DNA"/>
</dbReference>
<sequence length="62" mass="7159">MSKIYRVVARSKESGKENVCYCGDRASIAVETFEDLIKRKSFMESFRVRLEKLEPVIVSEAE</sequence>
<dbReference type="GeneID" id="54991424"/>
<protein>
    <submittedName>
        <fullName evidence="1">Uncharacterized protein</fullName>
    </submittedName>
</protein>
<name>A0A2S1GSC7_9CAUD</name>